<keyword evidence="1" id="KW-0805">Transcription regulation</keyword>
<dbReference type="GO" id="GO:0003677">
    <property type="term" value="F:DNA binding"/>
    <property type="evidence" value="ECO:0007669"/>
    <property type="project" value="UniProtKB-UniRule"/>
</dbReference>
<dbReference type="PROSITE" id="PS50977">
    <property type="entry name" value="HTH_TETR_2"/>
    <property type="match status" value="1"/>
</dbReference>
<dbReference type="InterPro" id="IPR001647">
    <property type="entry name" value="HTH_TetR"/>
</dbReference>
<evidence type="ECO:0000256" key="1">
    <source>
        <dbReference type="ARBA" id="ARBA00023015"/>
    </source>
</evidence>
<protein>
    <recommendedName>
        <fullName evidence="5">HTH tetR-type domain-containing protein</fullName>
    </recommendedName>
</protein>
<name>A0A2M6UJ00_9BRAD</name>
<sequence length="203" mass="21603">MPNTSVPKTARGAATRARIVDAATELVRARGAANTTIDAVIEASKASKSQVYHYFADKDELVLAVIQRQAECVLGTHEGLLRKLNSLSGLRRWRDAVVALTHQTNCAGGCPLGSLAAELSETPRTRAALAESFARWAGHFEAAFARMQSRAGITSAGDLKELSEAMLASLQGGLLLAQTLRSTRPLELALDMAIDHVAARLGL</sequence>
<dbReference type="InterPro" id="IPR036271">
    <property type="entry name" value="Tet_transcr_reg_TetR-rel_C_sf"/>
</dbReference>
<dbReference type="PANTHER" id="PTHR47506">
    <property type="entry name" value="TRANSCRIPTIONAL REGULATORY PROTEIN"/>
    <property type="match status" value="1"/>
</dbReference>
<proteinExistence type="predicted"/>
<evidence type="ECO:0000313" key="7">
    <source>
        <dbReference type="Proteomes" id="UP000228930"/>
    </source>
</evidence>
<dbReference type="SUPFAM" id="SSF48498">
    <property type="entry name" value="Tetracyclin repressor-like, C-terminal domain"/>
    <property type="match status" value="1"/>
</dbReference>
<evidence type="ECO:0000256" key="4">
    <source>
        <dbReference type="PROSITE-ProRule" id="PRU00335"/>
    </source>
</evidence>
<dbReference type="Pfam" id="PF00440">
    <property type="entry name" value="TetR_N"/>
    <property type="match status" value="1"/>
</dbReference>
<reference evidence="6 7" key="1">
    <citation type="submission" date="2015-06" db="EMBL/GenBank/DDBJ databases">
        <title>Comparative genome analysis of nirS-carrying Bradyrhizobium sp. strains.</title>
        <authorList>
            <person name="Ishii S."/>
            <person name="Jang J."/>
            <person name="Nishizawa T."/>
            <person name="Senoo K."/>
        </authorList>
    </citation>
    <scope>NUCLEOTIDE SEQUENCE [LARGE SCALE GENOMIC DNA]</scope>
    <source>
        <strain evidence="6 7">TSA1</strain>
    </source>
</reference>
<keyword evidence="7" id="KW-1185">Reference proteome</keyword>
<dbReference type="EMBL" id="LFJC01000003">
    <property type="protein sequence ID" value="PIT04519.1"/>
    <property type="molecule type" value="Genomic_DNA"/>
</dbReference>
<feature type="DNA-binding region" description="H-T-H motif" evidence="4">
    <location>
        <begin position="36"/>
        <end position="55"/>
    </location>
</feature>
<evidence type="ECO:0000313" key="6">
    <source>
        <dbReference type="EMBL" id="PIT04519.1"/>
    </source>
</evidence>
<dbReference type="InterPro" id="IPR054156">
    <property type="entry name" value="YxaF_TetR_C"/>
</dbReference>
<dbReference type="Pfam" id="PF21993">
    <property type="entry name" value="TetR_C_13_2"/>
    <property type="match status" value="1"/>
</dbReference>
<keyword evidence="2 4" id="KW-0238">DNA-binding</keyword>
<dbReference type="Proteomes" id="UP000228930">
    <property type="component" value="Unassembled WGS sequence"/>
</dbReference>
<dbReference type="Gene3D" id="1.10.357.10">
    <property type="entry name" value="Tetracycline Repressor, domain 2"/>
    <property type="match status" value="1"/>
</dbReference>
<dbReference type="SUPFAM" id="SSF46689">
    <property type="entry name" value="Homeodomain-like"/>
    <property type="match status" value="1"/>
</dbReference>
<dbReference type="PANTHER" id="PTHR47506:SF1">
    <property type="entry name" value="HTH-TYPE TRANSCRIPTIONAL REGULATOR YJDC"/>
    <property type="match status" value="1"/>
</dbReference>
<accession>A0A2M6UJ00</accession>
<feature type="domain" description="HTH tetR-type" evidence="5">
    <location>
        <begin position="13"/>
        <end position="73"/>
    </location>
</feature>
<gene>
    <name evidence="6" type="ORF">TSA1_30025</name>
</gene>
<dbReference type="InterPro" id="IPR009057">
    <property type="entry name" value="Homeodomain-like_sf"/>
</dbReference>
<dbReference type="AlphaFoldDB" id="A0A2M6UJ00"/>
<evidence type="ECO:0000259" key="5">
    <source>
        <dbReference type="PROSITE" id="PS50977"/>
    </source>
</evidence>
<comment type="caution">
    <text evidence="6">The sequence shown here is derived from an EMBL/GenBank/DDBJ whole genome shotgun (WGS) entry which is preliminary data.</text>
</comment>
<evidence type="ECO:0000256" key="3">
    <source>
        <dbReference type="ARBA" id="ARBA00023163"/>
    </source>
</evidence>
<keyword evidence="3" id="KW-0804">Transcription</keyword>
<evidence type="ECO:0000256" key="2">
    <source>
        <dbReference type="ARBA" id="ARBA00023125"/>
    </source>
</evidence>
<organism evidence="6 7">
    <name type="scientific">Bradyrhizobium nitroreducens</name>
    <dbReference type="NCBI Taxonomy" id="709803"/>
    <lineage>
        <taxon>Bacteria</taxon>
        <taxon>Pseudomonadati</taxon>
        <taxon>Pseudomonadota</taxon>
        <taxon>Alphaproteobacteria</taxon>
        <taxon>Hyphomicrobiales</taxon>
        <taxon>Nitrobacteraceae</taxon>
        <taxon>Bradyrhizobium</taxon>
    </lineage>
</organism>
<dbReference type="PRINTS" id="PR00455">
    <property type="entry name" value="HTHTETR"/>
</dbReference>